<dbReference type="AlphaFoldDB" id="A0AA40KY74"/>
<dbReference type="EMBL" id="JAHYIQ010000001">
    <property type="protein sequence ID" value="KAK1137584.1"/>
    <property type="molecule type" value="Genomic_DNA"/>
</dbReference>
<dbReference type="Proteomes" id="UP001177670">
    <property type="component" value="Unassembled WGS sequence"/>
</dbReference>
<name>A0AA40KY74_9HYME</name>
<evidence type="ECO:0000313" key="2">
    <source>
        <dbReference type="Proteomes" id="UP001177670"/>
    </source>
</evidence>
<gene>
    <name evidence="1" type="ORF">K0M31_002088</name>
</gene>
<comment type="caution">
    <text evidence="1">The sequence shown here is derived from an EMBL/GenBank/DDBJ whole genome shotgun (WGS) entry which is preliminary data.</text>
</comment>
<organism evidence="1 2">
    <name type="scientific">Melipona bicolor</name>
    <dbReference type="NCBI Taxonomy" id="60889"/>
    <lineage>
        <taxon>Eukaryota</taxon>
        <taxon>Metazoa</taxon>
        <taxon>Ecdysozoa</taxon>
        <taxon>Arthropoda</taxon>
        <taxon>Hexapoda</taxon>
        <taxon>Insecta</taxon>
        <taxon>Pterygota</taxon>
        <taxon>Neoptera</taxon>
        <taxon>Endopterygota</taxon>
        <taxon>Hymenoptera</taxon>
        <taxon>Apocrita</taxon>
        <taxon>Aculeata</taxon>
        <taxon>Apoidea</taxon>
        <taxon>Anthophila</taxon>
        <taxon>Apidae</taxon>
        <taxon>Melipona</taxon>
    </lineage>
</organism>
<sequence>MSMHKKFTKLAFELKFESNLVNCSLRSVTTSRNDNRSWMEQMFNKLRAIECGKLMLISKCQIFQAERFERKRLKAFVSVASGLRPS</sequence>
<proteinExistence type="predicted"/>
<protein>
    <submittedName>
        <fullName evidence="1">Uncharacterized protein</fullName>
    </submittedName>
</protein>
<accession>A0AA40KY74</accession>
<reference evidence="1" key="1">
    <citation type="submission" date="2021-10" db="EMBL/GenBank/DDBJ databases">
        <title>Melipona bicolor Genome sequencing and assembly.</title>
        <authorList>
            <person name="Araujo N.S."/>
            <person name="Arias M.C."/>
        </authorList>
    </citation>
    <scope>NUCLEOTIDE SEQUENCE</scope>
    <source>
        <strain evidence="1">USP_2M_L1-L4_2017</strain>
        <tissue evidence="1">Whole body</tissue>
    </source>
</reference>
<keyword evidence="2" id="KW-1185">Reference proteome</keyword>
<evidence type="ECO:0000313" key="1">
    <source>
        <dbReference type="EMBL" id="KAK1137584.1"/>
    </source>
</evidence>